<dbReference type="Proteomes" id="UP000613974">
    <property type="component" value="Unassembled WGS sequence"/>
</dbReference>
<gene>
    <name evidence="2" type="ORF">Snoj_69730</name>
</gene>
<evidence type="ECO:0000313" key="3">
    <source>
        <dbReference type="Proteomes" id="UP000613974"/>
    </source>
</evidence>
<keyword evidence="1" id="KW-0812">Transmembrane</keyword>
<protein>
    <submittedName>
        <fullName evidence="2">Uncharacterized protein</fullName>
    </submittedName>
</protein>
<dbReference type="RefSeq" id="WP_189738018.1">
    <property type="nucleotide sequence ID" value="NZ_BMRL01000006.1"/>
</dbReference>
<name>A0ABQ3SY30_9ACTN</name>
<proteinExistence type="predicted"/>
<reference evidence="3" key="1">
    <citation type="submission" date="2023-07" db="EMBL/GenBank/DDBJ databases">
        <title>Whole genome shotgun sequence of Streptomyces nojiriensis NBRC 13794.</title>
        <authorList>
            <person name="Komaki H."/>
            <person name="Tamura T."/>
        </authorList>
    </citation>
    <scope>NUCLEOTIDE SEQUENCE [LARGE SCALE GENOMIC DNA]</scope>
    <source>
        <strain evidence="3">NBRC 13794</strain>
    </source>
</reference>
<keyword evidence="1" id="KW-1133">Transmembrane helix</keyword>
<feature type="transmembrane region" description="Helical" evidence="1">
    <location>
        <begin position="20"/>
        <end position="41"/>
    </location>
</feature>
<keyword evidence="3" id="KW-1185">Reference proteome</keyword>
<comment type="caution">
    <text evidence="2">The sequence shown here is derived from an EMBL/GenBank/DDBJ whole genome shotgun (WGS) entry which is preliminary data.</text>
</comment>
<dbReference type="EMBL" id="BNEC01000005">
    <property type="protein sequence ID" value="GHI73055.1"/>
    <property type="molecule type" value="Genomic_DNA"/>
</dbReference>
<organism evidence="2 3">
    <name type="scientific">Streptomyces nojiriensis</name>
    <dbReference type="NCBI Taxonomy" id="66374"/>
    <lineage>
        <taxon>Bacteria</taxon>
        <taxon>Bacillati</taxon>
        <taxon>Actinomycetota</taxon>
        <taxon>Actinomycetes</taxon>
        <taxon>Kitasatosporales</taxon>
        <taxon>Streptomycetaceae</taxon>
        <taxon>Streptomyces</taxon>
    </lineage>
</organism>
<accession>A0ABQ3SY30</accession>
<evidence type="ECO:0000256" key="1">
    <source>
        <dbReference type="SAM" id="Phobius"/>
    </source>
</evidence>
<dbReference type="GeneID" id="95591301"/>
<evidence type="ECO:0000313" key="2">
    <source>
        <dbReference type="EMBL" id="GHI73055.1"/>
    </source>
</evidence>
<keyword evidence="1" id="KW-0472">Membrane</keyword>
<sequence length="50" mass="4783">MPHEYADHAVGRTTVTGAGFALLGTVAGVGVAVCAVIAALLRDGSAGSTA</sequence>